<dbReference type="eggNOG" id="KOG0001">
    <property type="taxonomic scope" value="Eukaryota"/>
</dbReference>
<keyword evidence="2" id="KW-0812">Transmembrane</keyword>
<feature type="region of interest" description="Disordered" evidence="1">
    <location>
        <begin position="39"/>
        <end position="76"/>
    </location>
</feature>
<keyword evidence="2" id="KW-1133">Transmembrane helix</keyword>
<dbReference type="KEGG" id="gra:105799005"/>
<dbReference type="OMA" id="AHEPFHM"/>
<keyword evidence="4" id="KW-1185">Reference proteome</keyword>
<reference evidence="3 4" key="1">
    <citation type="journal article" date="2012" name="Nature">
        <title>Repeated polyploidization of Gossypium genomes and the evolution of spinnable cotton fibres.</title>
        <authorList>
            <person name="Paterson A.H."/>
            <person name="Wendel J.F."/>
            <person name="Gundlach H."/>
            <person name="Guo H."/>
            <person name="Jenkins J."/>
            <person name="Jin D."/>
            <person name="Llewellyn D."/>
            <person name="Showmaker K.C."/>
            <person name="Shu S."/>
            <person name="Udall J."/>
            <person name="Yoo M.J."/>
            <person name="Byers R."/>
            <person name="Chen W."/>
            <person name="Doron-Faigenboim A."/>
            <person name="Duke M.V."/>
            <person name="Gong L."/>
            <person name="Grimwood J."/>
            <person name="Grover C."/>
            <person name="Grupp K."/>
            <person name="Hu G."/>
            <person name="Lee T.H."/>
            <person name="Li J."/>
            <person name="Lin L."/>
            <person name="Liu T."/>
            <person name="Marler B.S."/>
            <person name="Page J.T."/>
            <person name="Roberts A.W."/>
            <person name="Romanel E."/>
            <person name="Sanders W.S."/>
            <person name="Szadkowski E."/>
            <person name="Tan X."/>
            <person name="Tang H."/>
            <person name="Xu C."/>
            <person name="Wang J."/>
            <person name="Wang Z."/>
            <person name="Zhang D."/>
            <person name="Zhang L."/>
            <person name="Ashrafi H."/>
            <person name="Bedon F."/>
            <person name="Bowers J.E."/>
            <person name="Brubaker C.L."/>
            <person name="Chee P.W."/>
            <person name="Das S."/>
            <person name="Gingle A.R."/>
            <person name="Haigler C.H."/>
            <person name="Harker D."/>
            <person name="Hoffmann L.V."/>
            <person name="Hovav R."/>
            <person name="Jones D.C."/>
            <person name="Lemke C."/>
            <person name="Mansoor S."/>
            <person name="ur Rahman M."/>
            <person name="Rainville L.N."/>
            <person name="Rambani A."/>
            <person name="Reddy U.K."/>
            <person name="Rong J.K."/>
            <person name="Saranga Y."/>
            <person name="Scheffler B.E."/>
            <person name="Scheffler J.A."/>
            <person name="Stelly D.M."/>
            <person name="Triplett B.A."/>
            <person name="Van Deynze A."/>
            <person name="Vaslin M.F."/>
            <person name="Waghmare V.N."/>
            <person name="Walford S.A."/>
            <person name="Wright R.J."/>
            <person name="Zaki E.A."/>
            <person name="Zhang T."/>
            <person name="Dennis E.S."/>
            <person name="Mayer K.F."/>
            <person name="Peterson D.G."/>
            <person name="Rokhsar D.S."/>
            <person name="Wang X."/>
            <person name="Schmutz J."/>
        </authorList>
    </citation>
    <scope>NUCLEOTIDE SEQUENCE [LARGE SCALE GENOMIC DNA]</scope>
</reference>
<evidence type="ECO:0000256" key="1">
    <source>
        <dbReference type="SAM" id="MobiDB-lite"/>
    </source>
</evidence>
<dbReference type="EMBL" id="CM001745">
    <property type="protein sequence ID" value="KJB34925.1"/>
    <property type="molecule type" value="Genomic_DNA"/>
</dbReference>
<dbReference type="Gramene" id="KJB34925">
    <property type="protein sequence ID" value="KJB34925"/>
    <property type="gene ID" value="B456_006G091500"/>
</dbReference>
<gene>
    <name evidence="3" type="ORF">B456_006G091500</name>
</gene>
<protein>
    <recommendedName>
        <fullName evidence="5">Transmembrane protein</fullName>
    </recommendedName>
</protein>
<evidence type="ECO:0000313" key="3">
    <source>
        <dbReference type="EMBL" id="KJB34925.1"/>
    </source>
</evidence>
<feature type="transmembrane region" description="Helical" evidence="2">
    <location>
        <begin position="6"/>
        <end position="26"/>
    </location>
</feature>
<organism evidence="3 4">
    <name type="scientific">Gossypium raimondii</name>
    <name type="common">Peruvian cotton</name>
    <name type="synonym">Gossypium klotzschianum subsp. raimondii</name>
    <dbReference type="NCBI Taxonomy" id="29730"/>
    <lineage>
        <taxon>Eukaryota</taxon>
        <taxon>Viridiplantae</taxon>
        <taxon>Streptophyta</taxon>
        <taxon>Embryophyta</taxon>
        <taxon>Tracheophyta</taxon>
        <taxon>Spermatophyta</taxon>
        <taxon>Magnoliopsida</taxon>
        <taxon>eudicotyledons</taxon>
        <taxon>Gunneridae</taxon>
        <taxon>Pentapetalae</taxon>
        <taxon>rosids</taxon>
        <taxon>malvids</taxon>
        <taxon>Malvales</taxon>
        <taxon>Malvaceae</taxon>
        <taxon>Malvoideae</taxon>
        <taxon>Gossypium</taxon>
    </lineage>
</organism>
<accession>A0A0D2SUE6</accession>
<name>A0A0D2SUE6_GOSRA</name>
<evidence type="ECO:0008006" key="5">
    <source>
        <dbReference type="Google" id="ProtNLM"/>
    </source>
</evidence>
<evidence type="ECO:0000256" key="2">
    <source>
        <dbReference type="SAM" id="Phobius"/>
    </source>
</evidence>
<dbReference type="Proteomes" id="UP000032304">
    <property type="component" value="Chromosome 6"/>
</dbReference>
<evidence type="ECO:0000313" key="4">
    <source>
        <dbReference type="Proteomes" id="UP000032304"/>
    </source>
</evidence>
<keyword evidence="2" id="KW-0472">Membrane</keyword>
<proteinExistence type="predicted"/>
<dbReference type="AlphaFoldDB" id="A0A0D2SUE6"/>
<sequence>MGMVIIISLPLIFFCLLLGLGCYLLGRYKGRQEIRTNPEIYGVPAPPSRPAASFPSPPPPPPAAAPHNKPDSLAYA</sequence>
<feature type="compositionally biased region" description="Pro residues" evidence="1">
    <location>
        <begin position="44"/>
        <end position="64"/>
    </location>
</feature>